<sequence length="361" mass="41250">MLPEAAIERGRAARDAPQAKAVKYGDHPADDTFIPLAVETYGCLDSSFDEFLGTCARRAVELRMGGLESAPMASRLLATSVSEFRLASSVARPGQFTIERPARLRGQIASANSSEVASVMLHVFVKCMLTGGGLAATSIICHGWVYAETTGPFEILNTHLMQPPLARTWEPHIEIRCRHRTSPETVYMPYKVQYGPDRERLPFYFWLELPLEVTEQVPEIHIDDWPRFHVFRSVLTRPLLLRQFEERTTATWLVWKGFLFFPPQGDFLLSAKLVVQSIRHHLRMGVLGGSIYVQHHYACELLKDRDITELVLQGKLRIIVWDALARYSPQPRLRYYEQVFLYNHALLDRHIMAVVYKSLTL</sequence>
<dbReference type="EMBL" id="DF238153">
    <property type="protein sequence ID" value="GAQ92921.1"/>
    <property type="molecule type" value="Genomic_DNA"/>
</dbReference>
<dbReference type="Proteomes" id="UP000054558">
    <property type="component" value="Unassembled WGS sequence"/>
</dbReference>
<gene>
    <name evidence="1" type="ORF">KFL_012040010</name>
</gene>
<accession>A0A1Y1IUA4</accession>
<organism evidence="1 2">
    <name type="scientific">Klebsormidium nitens</name>
    <name type="common">Green alga</name>
    <name type="synonym">Ulothrix nitens</name>
    <dbReference type="NCBI Taxonomy" id="105231"/>
    <lineage>
        <taxon>Eukaryota</taxon>
        <taxon>Viridiplantae</taxon>
        <taxon>Streptophyta</taxon>
        <taxon>Klebsormidiophyceae</taxon>
        <taxon>Klebsormidiales</taxon>
        <taxon>Klebsormidiaceae</taxon>
        <taxon>Klebsormidium</taxon>
    </lineage>
</organism>
<reference evidence="1 2" key="1">
    <citation type="journal article" date="2014" name="Nat. Commun.">
        <title>Klebsormidium flaccidum genome reveals primary factors for plant terrestrial adaptation.</title>
        <authorList>
            <person name="Hori K."/>
            <person name="Maruyama F."/>
            <person name="Fujisawa T."/>
            <person name="Togashi T."/>
            <person name="Yamamoto N."/>
            <person name="Seo M."/>
            <person name="Sato S."/>
            <person name="Yamada T."/>
            <person name="Mori H."/>
            <person name="Tajima N."/>
            <person name="Moriyama T."/>
            <person name="Ikeuchi M."/>
            <person name="Watanabe M."/>
            <person name="Wada H."/>
            <person name="Kobayashi K."/>
            <person name="Saito M."/>
            <person name="Masuda T."/>
            <person name="Sasaki-Sekimoto Y."/>
            <person name="Mashiguchi K."/>
            <person name="Awai K."/>
            <person name="Shimojima M."/>
            <person name="Masuda S."/>
            <person name="Iwai M."/>
            <person name="Nobusawa T."/>
            <person name="Narise T."/>
            <person name="Kondo S."/>
            <person name="Saito H."/>
            <person name="Sato R."/>
            <person name="Murakawa M."/>
            <person name="Ihara Y."/>
            <person name="Oshima-Yamada Y."/>
            <person name="Ohtaka K."/>
            <person name="Satoh M."/>
            <person name="Sonobe K."/>
            <person name="Ishii M."/>
            <person name="Ohtani R."/>
            <person name="Kanamori-Sato M."/>
            <person name="Honoki R."/>
            <person name="Miyazaki D."/>
            <person name="Mochizuki H."/>
            <person name="Umetsu J."/>
            <person name="Higashi K."/>
            <person name="Shibata D."/>
            <person name="Kamiya Y."/>
            <person name="Sato N."/>
            <person name="Nakamura Y."/>
            <person name="Tabata S."/>
            <person name="Ida S."/>
            <person name="Kurokawa K."/>
            <person name="Ohta H."/>
        </authorList>
    </citation>
    <scope>NUCLEOTIDE SEQUENCE [LARGE SCALE GENOMIC DNA]</scope>
    <source>
        <strain evidence="1 2">NIES-2285</strain>
    </source>
</reference>
<keyword evidence="2" id="KW-1185">Reference proteome</keyword>
<protein>
    <submittedName>
        <fullName evidence="1">Uncharacterized protein</fullName>
    </submittedName>
</protein>
<dbReference type="AlphaFoldDB" id="A0A1Y1IUA4"/>
<name>A0A1Y1IUA4_KLENI</name>
<proteinExistence type="predicted"/>
<evidence type="ECO:0000313" key="2">
    <source>
        <dbReference type="Proteomes" id="UP000054558"/>
    </source>
</evidence>
<evidence type="ECO:0000313" key="1">
    <source>
        <dbReference type="EMBL" id="GAQ92921.1"/>
    </source>
</evidence>